<dbReference type="Proteomes" id="UP000664203">
    <property type="component" value="Unassembled WGS sequence"/>
</dbReference>
<feature type="region of interest" description="Disordered" evidence="1">
    <location>
        <begin position="112"/>
        <end position="156"/>
    </location>
</feature>
<dbReference type="Pfam" id="PF13424">
    <property type="entry name" value="TPR_12"/>
    <property type="match status" value="1"/>
</dbReference>
<evidence type="ECO:0008006" key="4">
    <source>
        <dbReference type="Google" id="ProtNLM"/>
    </source>
</evidence>
<organism evidence="2 3">
    <name type="scientific">Alectoria fallacina</name>
    <dbReference type="NCBI Taxonomy" id="1903189"/>
    <lineage>
        <taxon>Eukaryota</taxon>
        <taxon>Fungi</taxon>
        <taxon>Dikarya</taxon>
        <taxon>Ascomycota</taxon>
        <taxon>Pezizomycotina</taxon>
        <taxon>Lecanoromycetes</taxon>
        <taxon>OSLEUM clade</taxon>
        <taxon>Lecanoromycetidae</taxon>
        <taxon>Lecanorales</taxon>
        <taxon>Lecanorineae</taxon>
        <taxon>Parmeliaceae</taxon>
        <taxon>Alectoria</taxon>
    </lineage>
</organism>
<reference evidence="2" key="1">
    <citation type="submission" date="2021-03" db="EMBL/GenBank/DDBJ databases">
        <authorList>
            <person name="Tagirdzhanova G."/>
        </authorList>
    </citation>
    <scope>NUCLEOTIDE SEQUENCE</scope>
</reference>
<evidence type="ECO:0000256" key="1">
    <source>
        <dbReference type="SAM" id="MobiDB-lite"/>
    </source>
</evidence>
<evidence type="ECO:0000313" key="3">
    <source>
        <dbReference type="Proteomes" id="UP000664203"/>
    </source>
</evidence>
<feature type="region of interest" description="Disordered" evidence="1">
    <location>
        <begin position="12"/>
        <end position="35"/>
    </location>
</feature>
<accession>A0A8H3F3R4</accession>
<dbReference type="InterPro" id="IPR011990">
    <property type="entry name" value="TPR-like_helical_dom_sf"/>
</dbReference>
<sequence>MSKSSINILCAGQIERSRSARGGGSPGDESREKLGKHHLSTLTATSDLATTYIHQNKWTEAGTMLEEAAAASSKQALGPEHPETLSTLDKLGQCLLSTRRGGPRRKISLLAERASSRRGSLAPSIPPRSTPHAGFGRDVSGEGTGQDGGESLELHHKRVCWPSGSKSWA</sequence>
<proteinExistence type="predicted"/>
<dbReference type="AlphaFoldDB" id="A0A8H3F3R4"/>
<protein>
    <recommendedName>
        <fullName evidence="4">Kinesin light chain</fullName>
    </recommendedName>
</protein>
<dbReference type="EMBL" id="CAJPDR010000100">
    <property type="protein sequence ID" value="CAF9917494.1"/>
    <property type="molecule type" value="Genomic_DNA"/>
</dbReference>
<evidence type="ECO:0000313" key="2">
    <source>
        <dbReference type="EMBL" id="CAF9917494.1"/>
    </source>
</evidence>
<keyword evidence="3" id="KW-1185">Reference proteome</keyword>
<comment type="caution">
    <text evidence="2">The sequence shown here is derived from an EMBL/GenBank/DDBJ whole genome shotgun (WGS) entry which is preliminary data.</text>
</comment>
<dbReference type="Gene3D" id="1.25.40.10">
    <property type="entry name" value="Tetratricopeptide repeat domain"/>
    <property type="match status" value="1"/>
</dbReference>
<name>A0A8H3F3R4_9LECA</name>
<gene>
    <name evidence="2" type="ORF">ALECFALPRED_000243</name>
</gene>